<accession>A0A1I5BH66</accession>
<dbReference type="Pfam" id="PF02557">
    <property type="entry name" value="VanY"/>
    <property type="match status" value="1"/>
</dbReference>
<protein>
    <submittedName>
        <fullName evidence="3">D-alanyl-D-alanine carboxypeptidase</fullName>
    </submittedName>
</protein>
<keyword evidence="4" id="KW-1185">Reference proteome</keyword>
<dbReference type="CDD" id="cd14852">
    <property type="entry name" value="LD-carboxypeptidase"/>
    <property type="match status" value="1"/>
</dbReference>
<dbReference type="Gene3D" id="3.30.1380.10">
    <property type="match status" value="1"/>
</dbReference>
<dbReference type="GO" id="GO:0004180">
    <property type="term" value="F:carboxypeptidase activity"/>
    <property type="evidence" value="ECO:0007669"/>
    <property type="project" value="UniProtKB-KW"/>
</dbReference>
<dbReference type="AlphaFoldDB" id="A0A1I5BH66"/>
<organism evidence="3 4">
    <name type="scientific">Anaerocolumna aminovalerica</name>
    <dbReference type="NCBI Taxonomy" id="1527"/>
    <lineage>
        <taxon>Bacteria</taxon>
        <taxon>Bacillati</taxon>
        <taxon>Bacillota</taxon>
        <taxon>Clostridia</taxon>
        <taxon>Lachnospirales</taxon>
        <taxon>Lachnospiraceae</taxon>
        <taxon>Anaerocolumna</taxon>
    </lineage>
</organism>
<keyword evidence="1" id="KW-0812">Transmembrane</keyword>
<reference evidence="3 4" key="1">
    <citation type="submission" date="2016-10" db="EMBL/GenBank/DDBJ databases">
        <authorList>
            <person name="de Groot N.N."/>
        </authorList>
    </citation>
    <scope>NUCLEOTIDE SEQUENCE [LARGE SCALE GENOMIC DNA]</scope>
    <source>
        <strain evidence="3 4">DSM 1283</strain>
    </source>
</reference>
<keyword evidence="3" id="KW-0121">Carboxypeptidase</keyword>
<dbReference type="RefSeq" id="WP_091683347.1">
    <property type="nucleotide sequence ID" value="NZ_BAABFM010000003.1"/>
</dbReference>
<dbReference type="InterPro" id="IPR003709">
    <property type="entry name" value="VanY-like_core_dom"/>
</dbReference>
<dbReference type="GO" id="GO:0006508">
    <property type="term" value="P:proteolysis"/>
    <property type="evidence" value="ECO:0007669"/>
    <property type="project" value="InterPro"/>
</dbReference>
<dbReference type="Proteomes" id="UP000198806">
    <property type="component" value="Unassembled WGS sequence"/>
</dbReference>
<dbReference type="InterPro" id="IPR009045">
    <property type="entry name" value="Zn_M74/Hedgehog-like"/>
</dbReference>
<dbReference type="EMBL" id="FOWD01000001">
    <property type="protein sequence ID" value="SFN74074.1"/>
    <property type="molecule type" value="Genomic_DNA"/>
</dbReference>
<keyword evidence="3" id="KW-0378">Hydrolase</keyword>
<proteinExistence type="predicted"/>
<dbReference type="OrthoDB" id="9792074at2"/>
<evidence type="ECO:0000259" key="2">
    <source>
        <dbReference type="Pfam" id="PF02557"/>
    </source>
</evidence>
<evidence type="ECO:0000256" key="1">
    <source>
        <dbReference type="SAM" id="Phobius"/>
    </source>
</evidence>
<feature type="domain" description="D-alanyl-D-alanine carboxypeptidase-like core" evidence="2">
    <location>
        <begin position="78"/>
        <end position="215"/>
    </location>
</feature>
<keyword evidence="3" id="KW-0645">Protease</keyword>
<dbReference type="PANTHER" id="PTHR34385">
    <property type="entry name" value="D-ALANYL-D-ALANINE CARBOXYPEPTIDASE"/>
    <property type="match status" value="1"/>
</dbReference>
<dbReference type="SUPFAM" id="SSF55166">
    <property type="entry name" value="Hedgehog/DD-peptidase"/>
    <property type="match status" value="1"/>
</dbReference>
<keyword evidence="1" id="KW-1133">Transmembrane helix</keyword>
<dbReference type="InterPro" id="IPR058193">
    <property type="entry name" value="VanY/YodJ_core_dom"/>
</dbReference>
<dbReference type="InterPro" id="IPR052179">
    <property type="entry name" value="DD-CPase-like"/>
</dbReference>
<sequence length="236" mass="27306">MDTKYSNEQRKKRTITLLFGFIVIVIGSFIISNLFLERKSNLSYASQSDTNWQLILANPWNTLPENFTVETKSFRNGHSVDRRIFDDLEMMLEAAKREGLSPIICSSYRTLEKQKSLFENKIGKYLSNGLSDQEAAVEAAKWVAVPGTSEHQTGLAVDIVAKSYQILDKEQENTPEQKWLMENSYKYGFILRYPENKSDLTGINYEPWHYRYVGKEAAKEIYENGICLEEYLNQIL</sequence>
<gene>
    <name evidence="3" type="ORF">SAMN04489757_10110</name>
</gene>
<dbReference type="PANTHER" id="PTHR34385:SF1">
    <property type="entry name" value="PEPTIDOGLYCAN L-ALANYL-D-GLUTAMATE ENDOPEPTIDASE CWLK"/>
    <property type="match status" value="1"/>
</dbReference>
<evidence type="ECO:0000313" key="4">
    <source>
        <dbReference type="Proteomes" id="UP000198806"/>
    </source>
</evidence>
<dbReference type="STRING" id="1527.SAMN04489757_10110"/>
<keyword evidence="1" id="KW-0472">Membrane</keyword>
<evidence type="ECO:0000313" key="3">
    <source>
        <dbReference type="EMBL" id="SFN74074.1"/>
    </source>
</evidence>
<name>A0A1I5BH66_9FIRM</name>
<feature type="transmembrane region" description="Helical" evidence="1">
    <location>
        <begin position="15"/>
        <end position="36"/>
    </location>
</feature>